<dbReference type="OrthoDB" id="5621075at2"/>
<sequence>MNNRLQLERLGELAGTLGGLAERFWQWWSAELIGLIPPRWRQRFYQRGTLLCIAMDDEQCRIGYGNFNQIETVASAQVNDGGEWPSFVTEPLMARAPKADKVVLLLPPAKVLRKVVSLPSATEAGLDNVLRFEMDRHTPFSSEQVYFGYRVIERDRAHQRLQVELLVVLRDYLDGLLRRLDELGVHPALASLAGGEDDWSGNGINLLPGSHKRERRRGWRTDRRLQGVAVVVMLGLLVAFPLLEQQREIGRLTEELEKPKAAAERAARVRDELKTLEAGSGYLREQQARAPAILLTLDELTNLLPDTTWLSRFELSGNRVRMEGESAEASALIALFERSQTLQNVSFASPITSNPRTQKDRFSLMAERKVATADAQESPQVEATEETP</sequence>
<dbReference type="PANTHER" id="PTHR40278">
    <property type="entry name" value="DNA UTILIZATION PROTEIN HOFN"/>
    <property type="match status" value="1"/>
</dbReference>
<dbReference type="Pfam" id="PF05137">
    <property type="entry name" value="PilN"/>
    <property type="match status" value="1"/>
</dbReference>
<keyword evidence="2" id="KW-0472">Membrane</keyword>
<dbReference type="RefSeq" id="WP_090348556.1">
    <property type="nucleotide sequence ID" value="NZ_LT629751.1"/>
</dbReference>
<feature type="transmembrane region" description="Helical" evidence="2">
    <location>
        <begin position="225"/>
        <end position="243"/>
    </location>
</feature>
<dbReference type="STRING" id="1392877.SAMN05216221_1728"/>
<keyword evidence="2" id="KW-0812">Transmembrane</keyword>
<dbReference type="Gene3D" id="3.30.420.380">
    <property type="match status" value="1"/>
</dbReference>
<dbReference type="InterPro" id="IPR007813">
    <property type="entry name" value="PilN"/>
</dbReference>
<dbReference type="InterPro" id="IPR052534">
    <property type="entry name" value="Extracell_DNA_Util/SecSys_Comp"/>
</dbReference>
<dbReference type="SUPFAM" id="SSF53067">
    <property type="entry name" value="Actin-like ATPase domain"/>
    <property type="match status" value="1"/>
</dbReference>
<evidence type="ECO:0000313" key="3">
    <source>
        <dbReference type="EMBL" id="SDS39710.1"/>
    </source>
</evidence>
<organism evidence="3 4">
    <name type="scientific">Pseudomonas oryzae</name>
    <dbReference type="NCBI Taxonomy" id="1392877"/>
    <lineage>
        <taxon>Bacteria</taxon>
        <taxon>Pseudomonadati</taxon>
        <taxon>Pseudomonadota</taxon>
        <taxon>Gammaproteobacteria</taxon>
        <taxon>Pseudomonadales</taxon>
        <taxon>Pseudomonadaceae</taxon>
        <taxon>Pseudomonas</taxon>
    </lineage>
</organism>
<dbReference type="InterPro" id="IPR043129">
    <property type="entry name" value="ATPase_NBD"/>
</dbReference>
<dbReference type="EMBL" id="LT629751">
    <property type="protein sequence ID" value="SDS39710.1"/>
    <property type="molecule type" value="Genomic_DNA"/>
</dbReference>
<evidence type="ECO:0000313" key="4">
    <source>
        <dbReference type="Proteomes" id="UP000243359"/>
    </source>
</evidence>
<evidence type="ECO:0000256" key="1">
    <source>
        <dbReference type="SAM" id="MobiDB-lite"/>
    </source>
</evidence>
<proteinExistence type="predicted"/>
<reference evidence="4" key="1">
    <citation type="submission" date="2016-10" db="EMBL/GenBank/DDBJ databases">
        <authorList>
            <person name="Varghese N."/>
            <person name="Submissions S."/>
        </authorList>
    </citation>
    <scope>NUCLEOTIDE SEQUENCE [LARGE SCALE GENOMIC DNA]</scope>
    <source>
        <strain evidence="4">KCTC 32247</strain>
    </source>
</reference>
<keyword evidence="4" id="KW-1185">Reference proteome</keyword>
<dbReference type="AlphaFoldDB" id="A0A1H1RVF3"/>
<gene>
    <name evidence="3" type="ORF">SAMN05216221_1728</name>
</gene>
<evidence type="ECO:0000256" key="2">
    <source>
        <dbReference type="SAM" id="Phobius"/>
    </source>
</evidence>
<dbReference type="Proteomes" id="UP000243359">
    <property type="component" value="Chromosome I"/>
</dbReference>
<protein>
    <submittedName>
        <fullName evidence="3">General secretion pathway protein L</fullName>
    </submittedName>
</protein>
<accession>A0A1H1RVF3</accession>
<feature type="region of interest" description="Disordered" evidence="1">
    <location>
        <begin position="368"/>
        <end position="388"/>
    </location>
</feature>
<dbReference type="PANTHER" id="PTHR40278:SF1">
    <property type="entry name" value="DNA UTILIZATION PROTEIN HOFN"/>
    <property type="match status" value="1"/>
</dbReference>
<keyword evidence="2" id="KW-1133">Transmembrane helix</keyword>
<name>A0A1H1RVF3_9PSED</name>